<dbReference type="Pfam" id="PF07876">
    <property type="entry name" value="Dabb"/>
    <property type="match status" value="1"/>
</dbReference>
<proteinExistence type="predicted"/>
<keyword evidence="4" id="KW-1185">Reference proteome</keyword>
<gene>
    <name evidence="3" type="ORF">EBB45_16905</name>
</gene>
<dbReference type="RefSeq" id="WP_124766526.1">
    <property type="nucleotide sequence ID" value="NZ_JAFBDY010000001.1"/>
</dbReference>
<dbReference type="InterPro" id="IPR011008">
    <property type="entry name" value="Dimeric_a/b-barrel"/>
</dbReference>
<organism evidence="3 4">
    <name type="scientific">Lysinibacillus composti</name>
    <dbReference type="NCBI Taxonomy" id="720633"/>
    <lineage>
        <taxon>Bacteria</taxon>
        <taxon>Bacillati</taxon>
        <taxon>Bacillota</taxon>
        <taxon>Bacilli</taxon>
        <taxon>Bacillales</taxon>
        <taxon>Bacillaceae</taxon>
        <taxon>Lysinibacillus</taxon>
    </lineage>
</organism>
<sequence length="97" mass="10991">MVSHIVLFQFGESTTEEQKSELIGKLKSLQEEIPGIDNLKVGKDFTNRSKGYDIGLFVDFSNVESFEQYGPHPKHQEVVAYLQEIGVKDVIVNDFQS</sequence>
<dbReference type="InterPro" id="IPR044662">
    <property type="entry name" value="HS1/DABB1-like"/>
</dbReference>
<evidence type="ECO:0000256" key="1">
    <source>
        <dbReference type="ARBA" id="ARBA00011738"/>
    </source>
</evidence>
<dbReference type="PANTHER" id="PTHR33178:SF10">
    <property type="entry name" value="STRESS-RESPONSE A_B BARREL DOMAIN-CONTAINING PROTEIN"/>
    <property type="match status" value="1"/>
</dbReference>
<comment type="subunit">
    <text evidence="1">Homodimer.</text>
</comment>
<comment type="caution">
    <text evidence="3">The sequence shown here is derived from an EMBL/GenBank/DDBJ whole genome shotgun (WGS) entry which is preliminary data.</text>
</comment>
<evidence type="ECO:0000259" key="2">
    <source>
        <dbReference type="PROSITE" id="PS51502"/>
    </source>
</evidence>
<dbReference type="SMART" id="SM00886">
    <property type="entry name" value="Dabb"/>
    <property type="match status" value="1"/>
</dbReference>
<dbReference type="SUPFAM" id="SSF54909">
    <property type="entry name" value="Dimeric alpha+beta barrel"/>
    <property type="match status" value="1"/>
</dbReference>
<dbReference type="OrthoDB" id="9808130at2"/>
<dbReference type="PROSITE" id="PS51502">
    <property type="entry name" value="S_R_A_B_BARREL"/>
    <property type="match status" value="1"/>
</dbReference>
<name>A0A3N9ULC3_9BACI</name>
<dbReference type="AlphaFoldDB" id="A0A3N9ULC3"/>
<accession>A0A3N9ULC3</accession>
<evidence type="ECO:0000313" key="3">
    <source>
        <dbReference type="EMBL" id="RQW73332.1"/>
    </source>
</evidence>
<dbReference type="EMBL" id="RRCT01000022">
    <property type="protein sequence ID" value="RQW73332.1"/>
    <property type="molecule type" value="Genomic_DNA"/>
</dbReference>
<protein>
    <submittedName>
        <fullName evidence="3">Dabb family protein</fullName>
    </submittedName>
</protein>
<evidence type="ECO:0000313" key="4">
    <source>
        <dbReference type="Proteomes" id="UP000274033"/>
    </source>
</evidence>
<reference evidence="3 4" key="1">
    <citation type="journal article" date="2013" name="J. Microbiol.">
        <title>Lysinibacillus chungkukjangi sp. nov., isolated from Chungkukjang, Korean fermented soybean food.</title>
        <authorList>
            <person name="Kim S.J."/>
            <person name="Jang Y.H."/>
            <person name="Hamada M."/>
            <person name="Ahn J.H."/>
            <person name="Weon H.Y."/>
            <person name="Suzuki K."/>
            <person name="Whang K.S."/>
            <person name="Kwon S.W."/>
        </authorList>
    </citation>
    <scope>NUCLEOTIDE SEQUENCE [LARGE SCALE GENOMIC DNA]</scope>
    <source>
        <strain evidence="3 4">MCCC 1A12701</strain>
    </source>
</reference>
<feature type="domain" description="Stress-response A/B barrel" evidence="2">
    <location>
        <begin position="2"/>
        <end position="95"/>
    </location>
</feature>
<dbReference type="InterPro" id="IPR013097">
    <property type="entry name" value="Dabb"/>
</dbReference>
<dbReference type="Proteomes" id="UP000274033">
    <property type="component" value="Unassembled WGS sequence"/>
</dbReference>
<dbReference type="Gene3D" id="3.30.70.100">
    <property type="match status" value="1"/>
</dbReference>
<dbReference type="PANTHER" id="PTHR33178">
    <property type="match status" value="1"/>
</dbReference>